<dbReference type="Pfam" id="PF00589">
    <property type="entry name" value="Phage_integrase"/>
    <property type="match status" value="1"/>
</dbReference>
<dbReference type="InterPro" id="IPR050090">
    <property type="entry name" value="Tyrosine_recombinase_XerCD"/>
</dbReference>
<evidence type="ECO:0000256" key="4">
    <source>
        <dbReference type="ARBA" id="ARBA00023172"/>
    </source>
</evidence>
<dbReference type="InterPro" id="IPR044068">
    <property type="entry name" value="CB"/>
</dbReference>
<evidence type="ECO:0000256" key="2">
    <source>
        <dbReference type="ARBA" id="ARBA00022908"/>
    </source>
</evidence>
<dbReference type="InterPro" id="IPR010998">
    <property type="entry name" value="Integrase_recombinase_N"/>
</dbReference>
<name>A0A1X0FXX2_MYCNT</name>
<dbReference type="InterPro" id="IPR013762">
    <property type="entry name" value="Integrase-like_cat_sf"/>
</dbReference>
<feature type="domain" description="Tyr recombinase" evidence="6">
    <location>
        <begin position="113"/>
        <end position="295"/>
    </location>
</feature>
<dbReference type="PROSITE" id="PS51898">
    <property type="entry name" value="TYR_RECOMBINASE"/>
    <property type="match status" value="1"/>
</dbReference>
<keyword evidence="2" id="KW-0229">DNA integration</keyword>
<protein>
    <submittedName>
        <fullName evidence="9">Integrase</fullName>
    </submittedName>
    <submittedName>
        <fullName evidence="8">Tyrosine recombinase XerD</fullName>
    </submittedName>
</protein>
<reference evidence="9 10" key="1">
    <citation type="submission" date="2017-02" db="EMBL/GenBank/DDBJ databases">
        <title>The new phylogeny of genus Mycobacterium.</title>
        <authorList>
            <person name="Tortoli E."/>
            <person name="Trovato A."/>
            <person name="Cirillo D.M."/>
        </authorList>
    </citation>
    <scope>NUCLEOTIDE SEQUENCE [LARGE SCALE GENOMIC DNA]</scope>
    <source>
        <strain evidence="9 10">DSM 45255</strain>
    </source>
</reference>
<evidence type="ECO:0000313" key="9">
    <source>
        <dbReference type="EMBL" id="ORB06369.1"/>
    </source>
</evidence>
<evidence type="ECO:0000256" key="3">
    <source>
        <dbReference type="ARBA" id="ARBA00023125"/>
    </source>
</evidence>
<dbReference type="AlphaFoldDB" id="A0A1X0FXX2"/>
<dbReference type="RefSeq" id="WP_083094794.1">
    <property type="nucleotide sequence ID" value="NZ_AP022590.1"/>
</dbReference>
<evidence type="ECO:0000259" key="6">
    <source>
        <dbReference type="PROSITE" id="PS51898"/>
    </source>
</evidence>
<sequence>MEPSTSNLFSLLPSWKLAMQAAHKSPATIDSYMRGVRLFREWCENNGHTPELDKTLLSMWVAELLANGAEPNTARVRLQAVRQFSAWLADPEQGAELDSDPLLGIRPPKLDTKVIDGLTADEIRLLLKACGGKDFLGRRDEAVVRLLAETGLRAGECLGLTTADVNLERGLVTVHRGKGGKGRVVTIGPQTAAALDRYLRARRTHRLAHTAPLFLGGGDQGLGYHGLRVALLARAKQAGIEGFHLHRMRHSWASRWLESGGSEGGLMSAAGWSTREMVDRYARHTAAERAQAEARKLQLGDL</sequence>
<proteinExistence type="inferred from homology"/>
<dbReference type="Pfam" id="PF02899">
    <property type="entry name" value="Phage_int_SAM_1"/>
    <property type="match status" value="1"/>
</dbReference>
<dbReference type="GO" id="GO:0003677">
    <property type="term" value="F:DNA binding"/>
    <property type="evidence" value="ECO:0007669"/>
    <property type="project" value="UniProtKB-UniRule"/>
</dbReference>
<evidence type="ECO:0000259" key="7">
    <source>
        <dbReference type="PROSITE" id="PS51900"/>
    </source>
</evidence>
<evidence type="ECO:0000256" key="1">
    <source>
        <dbReference type="ARBA" id="ARBA00008857"/>
    </source>
</evidence>
<dbReference type="InterPro" id="IPR011010">
    <property type="entry name" value="DNA_brk_join_enz"/>
</dbReference>
<dbReference type="PANTHER" id="PTHR30349:SF41">
    <property type="entry name" value="INTEGRASE_RECOMBINASE PROTEIN MJ0367-RELATED"/>
    <property type="match status" value="1"/>
</dbReference>
<evidence type="ECO:0000256" key="5">
    <source>
        <dbReference type="PROSITE-ProRule" id="PRU01248"/>
    </source>
</evidence>
<dbReference type="GO" id="GO:0015074">
    <property type="term" value="P:DNA integration"/>
    <property type="evidence" value="ECO:0007669"/>
    <property type="project" value="UniProtKB-KW"/>
</dbReference>
<accession>A0A1X0FXX2</accession>
<gene>
    <name evidence="8" type="primary">xerD_1</name>
    <name evidence="9" type="ORF">BST30_10370</name>
    <name evidence="8" type="ORF">MMAN_06380</name>
</gene>
<dbReference type="InterPro" id="IPR004107">
    <property type="entry name" value="Integrase_SAM-like_N"/>
</dbReference>
<dbReference type="STRING" id="560555.BST30_10370"/>
<dbReference type="EMBL" id="MVHW01000009">
    <property type="protein sequence ID" value="ORB06369.1"/>
    <property type="molecule type" value="Genomic_DNA"/>
</dbReference>
<keyword evidence="3 5" id="KW-0238">DNA-binding</keyword>
<reference evidence="8 11" key="2">
    <citation type="journal article" date="2019" name="Emerg. Microbes Infect.">
        <title>Comprehensive subspecies identification of 175 nontuberculous mycobacteria species based on 7547 genomic profiles.</title>
        <authorList>
            <person name="Matsumoto Y."/>
            <person name="Kinjo T."/>
            <person name="Motooka D."/>
            <person name="Nabeya D."/>
            <person name="Jung N."/>
            <person name="Uechi K."/>
            <person name="Horii T."/>
            <person name="Iida T."/>
            <person name="Fujita J."/>
            <person name="Nakamura S."/>
        </authorList>
    </citation>
    <scope>NUCLEOTIDE SEQUENCE [LARGE SCALE GENOMIC DNA]</scope>
    <source>
        <strain evidence="8 11">JCM 18113</strain>
    </source>
</reference>
<dbReference type="EMBL" id="AP022590">
    <property type="protein sequence ID" value="BBY36504.1"/>
    <property type="molecule type" value="Genomic_DNA"/>
</dbReference>
<organism evidence="9 10">
    <name type="scientific">Mycobacterium mantenii</name>
    <dbReference type="NCBI Taxonomy" id="560555"/>
    <lineage>
        <taxon>Bacteria</taxon>
        <taxon>Bacillati</taxon>
        <taxon>Actinomycetota</taxon>
        <taxon>Actinomycetes</taxon>
        <taxon>Mycobacteriales</taxon>
        <taxon>Mycobacteriaceae</taxon>
        <taxon>Mycobacterium</taxon>
        <taxon>Mycobacterium avium complex (MAC)</taxon>
    </lineage>
</organism>
<dbReference type="GO" id="GO:0006310">
    <property type="term" value="P:DNA recombination"/>
    <property type="evidence" value="ECO:0007669"/>
    <property type="project" value="UniProtKB-KW"/>
</dbReference>
<keyword evidence="11" id="KW-1185">Reference proteome</keyword>
<comment type="similarity">
    <text evidence="1">Belongs to the 'phage' integrase family.</text>
</comment>
<evidence type="ECO:0000313" key="8">
    <source>
        <dbReference type="EMBL" id="BBY36504.1"/>
    </source>
</evidence>
<feature type="domain" description="Core-binding (CB)" evidence="7">
    <location>
        <begin position="1"/>
        <end position="89"/>
    </location>
</feature>
<evidence type="ECO:0000313" key="10">
    <source>
        <dbReference type="Proteomes" id="UP000192760"/>
    </source>
</evidence>
<dbReference type="SUPFAM" id="SSF56349">
    <property type="entry name" value="DNA breaking-rejoining enzymes"/>
    <property type="match status" value="1"/>
</dbReference>
<dbReference type="Proteomes" id="UP000192760">
    <property type="component" value="Unassembled WGS sequence"/>
</dbReference>
<dbReference type="Gene3D" id="1.10.150.130">
    <property type="match status" value="1"/>
</dbReference>
<dbReference type="InterPro" id="IPR002104">
    <property type="entry name" value="Integrase_catalytic"/>
</dbReference>
<dbReference type="PANTHER" id="PTHR30349">
    <property type="entry name" value="PHAGE INTEGRASE-RELATED"/>
    <property type="match status" value="1"/>
</dbReference>
<dbReference type="CDD" id="cd00397">
    <property type="entry name" value="DNA_BRE_C"/>
    <property type="match status" value="1"/>
</dbReference>
<keyword evidence="4" id="KW-0233">DNA recombination</keyword>
<dbReference type="Proteomes" id="UP000465812">
    <property type="component" value="Chromosome"/>
</dbReference>
<dbReference type="PROSITE" id="PS51900">
    <property type="entry name" value="CB"/>
    <property type="match status" value="1"/>
</dbReference>
<dbReference type="Gene3D" id="1.10.443.10">
    <property type="entry name" value="Intergrase catalytic core"/>
    <property type="match status" value="1"/>
</dbReference>
<evidence type="ECO:0000313" key="11">
    <source>
        <dbReference type="Proteomes" id="UP000465812"/>
    </source>
</evidence>
<reference evidence="8" key="3">
    <citation type="submission" date="2020-02" db="EMBL/GenBank/DDBJ databases">
        <authorList>
            <person name="Matsumoto Y."/>
            <person name="Motooka D."/>
            <person name="Nakamura S."/>
        </authorList>
    </citation>
    <scope>NUCLEOTIDE SEQUENCE</scope>
    <source>
        <strain evidence="8">JCM 18113</strain>
    </source>
</reference>